<dbReference type="Proteomes" id="UP000694553">
    <property type="component" value="Unassembled WGS sequence"/>
</dbReference>
<evidence type="ECO:0000313" key="4">
    <source>
        <dbReference type="Proteomes" id="UP000694553"/>
    </source>
</evidence>
<protein>
    <recommendedName>
        <fullName evidence="2">Core shell protein Gag P30 domain-containing protein</fullName>
    </recommendedName>
</protein>
<accession>A0A8U7NYT0</accession>
<dbReference type="AlphaFoldDB" id="A0A8U7NYT0"/>
<evidence type="ECO:0000259" key="2">
    <source>
        <dbReference type="Pfam" id="PF02093"/>
    </source>
</evidence>
<reference evidence="4" key="1">
    <citation type="submission" date="2019-10" db="EMBL/GenBank/DDBJ databases">
        <title>Corvus moneduloides (New Caledonian crow) genome, bCorMon1, primary haplotype.</title>
        <authorList>
            <person name="Rutz C."/>
            <person name="Fungtammasan C."/>
            <person name="Mountcastle J."/>
            <person name="Formenti G."/>
            <person name="Chow W."/>
            <person name="Howe K."/>
            <person name="Steele M.P."/>
            <person name="Fernandes J."/>
            <person name="Gilbert M.T.P."/>
            <person name="Fedrigo O."/>
            <person name="Jarvis E.D."/>
            <person name="Gemmell N."/>
        </authorList>
    </citation>
    <scope>NUCLEOTIDE SEQUENCE [LARGE SCALE GENOMIC DNA]</scope>
</reference>
<dbReference type="PANTHER" id="PTHR33166">
    <property type="entry name" value="GAG_P30 DOMAIN-CONTAINING PROTEIN"/>
    <property type="match status" value="1"/>
</dbReference>
<reference evidence="3" key="3">
    <citation type="submission" date="2025-09" db="UniProtKB">
        <authorList>
            <consortium name="Ensembl"/>
        </authorList>
    </citation>
    <scope>IDENTIFICATION</scope>
</reference>
<dbReference type="Gene3D" id="1.10.375.10">
    <property type="entry name" value="Human Immunodeficiency Virus Type 1 Capsid Protein"/>
    <property type="match status" value="1"/>
</dbReference>
<name>A0A8U7NYT0_CORMO</name>
<dbReference type="InterPro" id="IPR003036">
    <property type="entry name" value="Gag_P30"/>
</dbReference>
<sequence length="250" mass="26581">MRGGLPPVQPPGQPAQVGVGDGGAVAPPPPPPPPPPTPPPRQPAQVGVGGGGAVAPPLPPPPPPAGQPAEVGAGDGGAVAPPPPLLQAVGNQGVIYIKAPFSLGELQQWKNSIGKYRDNPERVAMRVEMAIKSQNPDWGDLNVMLDELLDKTEREMVNKATISAIETQIATGSLQGSVNDIYPLANPNWDHNVPEQMEKLKRYQKWVVVGLKCAIPKAVNWARLYEIKQNPNETPTEKIQHSSCKAARPW</sequence>
<proteinExistence type="predicted"/>
<keyword evidence="4" id="KW-1185">Reference proteome</keyword>
<feature type="region of interest" description="Disordered" evidence="1">
    <location>
        <begin position="1"/>
        <end position="84"/>
    </location>
</feature>
<dbReference type="Ensembl" id="ENSCMUT00000032148.1">
    <property type="protein sequence ID" value="ENSCMUP00000030219.1"/>
    <property type="gene ID" value="ENSCMUG00000017440.1"/>
</dbReference>
<organism evidence="3 4">
    <name type="scientific">Corvus moneduloides</name>
    <name type="common">New Caledonian crow</name>
    <dbReference type="NCBI Taxonomy" id="1196302"/>
    <lineage>
        <taxon>Eukaryota</taxon>
        <taxon>Metazoa</taxon>
        <taxon>Chordata</taxon>
        <taxon>Craniata</taxon>
        <taxon>Vertebrata</taxon>
        <taxon>Euteleostomi</taxon>
        <taxon>Archelosauria</taxon>
        <taxon>Archosauria</taxon>
        <taxon>Dinosauria</taxon>
        <taxon>Saurischia</taxon>
        <taxon>Theropoda</taxon>
        <taxon>Coelurosauria</taxon>
        <taxon>Aves</taxon>
        <taxon>Neognathae</taxon>
        <taxon>Neoaves</taxon>
        <taxon>Telluraves</taxon>
        <taxon>Australaves</taxon>
        <taxon>Passeriformes</taxon>
        <taxon>Corvoidea</taxon>
        <taxon>Corvidae</taxon>
        <taxon>Corvus</taxon>
    </lineage>
</organism>
<dbReference type="InterPro" id="IPR050462">
    <property type="entry name" value="Retroviral_Gag-Pol_poly"/>
</dbReference>
<dbReference type="Pfam" id="PF02093">
    <property type="entry name" value="Gag_p30"/>
    <property type="match status" value="1"/>
</dbReference>
<dbReference type="InterPro" id="IPR008919">
    <property type="entry name" value="Retrov_capsid_N"/>
</dbReference>
<evidence type="ECO:0000256" key="1">
    <source>
        <dbReference type="SAM" id="MobiDB-lite"/>
    </source>
</evidence>
<dbReference type="SUPFAM" id="SSF47943">
    <property type="entry name" value="Retrovirus capsid protein, N-terminal core domain"/>
    <property type="match status" value="1"/>
</dbReference>
<dbReference type="OMA" id="HVMATHK"/>
<dbReference type="GO" id="GO:0019068">
    <property type="term" value="P:virion assembly"/>
    <property type="evidence" value="ECO:0007669"/>
    <property type="project" value="InterPro"/>
</dbReference>
<reference evidence="3" key="2">
    <citation type="submission" date="2025-08" db="UniProtKB">
        <authorList>
            <consortium name="Ensembl"/>
        </authorList>
    </citation>
    <scope>IDENTIFICATION</scope>
</reference>
<feature type="compositionally biased region" description="Pro residues" evidence="1">
    <location>
        <begin position="26"/>
        <end position="42"/>
    </location>
</feature>
<feature type="compositionally biased region" description="Pro residues" evidence="1">
    <location>
        <begin position="56"/>
        <end position="66"/>
    </location>
</feature>
<feature type="domain" description="Core shell protein Gag P30" evidence="2">
    <location>
        <begin position="105"/>
        <end position="237"/>
    </location>
</feature>
<evidence type="ECO:0000313" key="3">
    <source>
        <dbReference type="Ensembl" id="ENSCMUP00000030219.1"/>
    </source>
</evidence>